<proteinExistence type="predicted"/>
<accession>A0A426YZY9</accession>
<name>A0A426YZY9_ENSVE</name>
<gene>
    <name evidence="3" type="ORF">B296_00041682</name>
</gene>
<evidence type="ECO:0000313" key="4">
    <source>
        <dbReference type="Proteomes" id="UP000287651"/>
    </source>
</evidence>
<sequence length="158" mass="18255">MCWAFPTILYGIAQGWYDRLLLASSHSFDQLVREFEANFLTSARSKPIAVSLLGMRQKKDEHLSMYLTCFTKEIRAIPDTHRSLVIQAFMIEIRPSCLFWSLVEQPPTTVLKMLQRANQYVTAEALVVEKREDQKRPWAESSQGPPPGLLRKRTERAE</sequence>
<dbReference type="InterPro" id="IPR005162">
    <property type="entry name" value="Retrotrans_gag_dom"/>
</dbReference>
<evidence type="ECO:0000313" key="3">
    <source>
        <dbReference type="EMBL" id="RRT57306.1"/>
    </source>
</evidence>
<dbReference type="PANTHER" id="PTHR33223:SF10">
    <property type="entry name" value="AMINOTRANSFERASE-LIKE PLANT MOBILE DOMAIN-CONTAINING PROTEIN"/>
    <property type="match status" value="1"/>
</dbReference>
<dbReference type="EMBL" id="AMZH03009222">
    <property type="protein sequence ID" value="RRT57306.1"/>
    <property type="molecule type" value="Genomic_DNA"/>
</dbReference>
<feature type="domain" description="Retrotransposon gag" evidence="2">
    <location>
        <begin position="5"/>
        <end position="83"/>
    </location>
</feature>
<evidence type="ECO:0000256" key="1">
    <source>
        <dbReference type="SAM" id="MobiDB-lite"/>
    </source>
</evidence>
<comment type="caution">
    <text evidence="3">The sequence shown here is derived from an EMBL/GenBank/DDBJ whole genome shotgun (WGS) entry which is preliminary data.</text>
</comment>
<evidence type="ECO:0000259" key="2">
    <source>
        <dbReference type="Pfam" id="PF03732"/>
    </source>
</evidence>
<organism evidence="3 4">
    <name type="scientific">Ensete ventricosum</name>
    <name type="common">Abyssinian banana</name>
    <name type="synonym">Musa ensete</name>
    <dbReference type="NCBI Taxonomy" id="4639"/>
    <lineage>
        <taxon>Eukaryota</taxon>
        <taxon>Viridiplantae</taxon>
        <taxon>Streptophyta</taxon>
        <taxon>Embryophyta</taxon>
        <taxon>Tracheophyta</taxon>
        <taxon>Spermatophyta</taxon>
        <taxon>Magnoliopsida</taxon>
        <taxon>Liliopsida</taxon>
        <taxon>Zingiberales</taxon>
        <taxon>Musaceae</taxon>
        <taxon>Ensete</taxon>
    </lineage>
</organism>
<dbReference type="AlphaFoldDB" id="A0A426YZY9"/>
<protein>
    <recommendedName>
        <fullName evidence="2">Retrotransposon gag domain-containing protein</fullName>
    </recommendedName>
</protein>
<feature type="region of interest" description="Disordered" evidence="1">
    <location>
        <begin position="132"/>
        <end position="158"/>
    </location>
</feature>
<reference evidence="3 4" key="1">
    <citation type="journal article" date="2014" name="Agronomy (Basel)">
        <title>A Draft Genome Sequence for Ensete ventricosum, the Drought-Tolerant Tree Against Hunger.</title>
        <authorList>
            <person name="Harrison J."/>
            <person name="Moore K.A."/>
            <person name="Paszkiewicz K."/>
            <person name="Jones T."/>
            <person name="Grant M."/>
            <person name="Ambacheew D."/>
            <person name="Muzemil S."/>
            <person name="Studholme D.J."/>
        </authorList>
    </citation>
    <scope>NUCLEOTIDE SEQUENCE [LARGE SCALE GENOMIC DNA]</scope>
</reference>
<dbReference type="Pfam" id="PF03732">
    <property type="entry name" value="Retrotrans_gag"/>
    <property type="match status" value="1"/>
</dbReference>
<dbReference type="PANTHER" id="PTHR33223">
    <property type="entry name" value="CCHC-TYPE DOMAIN-CONTAINING PROTEIN"/>
    <property type="match status" value="1"/>
</dbReference>
<dbReference type="Proteomes" id="UP000287651">
    <property type="component" value="Unassembled WGS sequence"/>
</dbReference>